<dbReference type="OrthoDB" id="260519at2759"/>
<dbReference type="Gene3D" id="3.10.120.10">
    <property type="entry name" value="Cytochrome b5-like heme/steroid binding domain"/>
    <property type="match status" value="1"/>
</dbReference>
<dbReference type="PROSITE" id="PS50255">
    <property type="entry name" value="CYTOCHROME_B5_2"/>
    <property type="match status" value="1"/>
</dbReference>
<proteinExistence type="inferred from homology"/>
<dbReference type="AlphaFoldDB" id="A0A5C5G5Y0"/>
<evidence type="ECO:0000256" key="5">
    <source>
        <dbReference type="RuleBase" id="RU362121"/>
    </source>
</evidence>
<gene>
    <name evidence="7" type="ORF">DMC30DRAFT_413112</name>
</gene>
<evidence type="ECO:0000256" key="2">
    <source>
        <dbReference type="ARBA" id="ARBA00022723"/>
    </source>
</evidence>
<dbReference type="FunFam" id="3.10.120.10:FF:000007">
    <property type="entry name" value="Sulfite oxidase, mitochondrial"/>
    <property type="match status" value="1"/>
</dbReference>
<dbReference type="EMBL" id="SOZI01000002">
    <property type="protein sequence ID" value="TNY24500.1"/>
    <property type="molecule type" value="Genomic_DNA"/>
</dbReference>
<keyword evidence="1 5" id="KW-0349">Heme</keyword>
<comment type="similarity">
    <text evidence="4 5">Belongs to the cytochrome b5 family.</text>
</comment>
<dbReference type="STRING" id="5288.A0A5C5G5Y0"/>
<sequence>MSKTLTAKEVSDHASADSAWVIIDGGVYDVTEFLEDHPGGKKVLLKACGKDSSKQFWQFHNEKILKKTAAKFRIGTVGETSKL</sequence>
<evidence type="ECO:0000256" key="3">
    <source>
        <dbReference type="ARBA" id="ARBA00023004"/>
    </source>
</evidence>
<dbReference type="PROSITE" id="PS00191">
    <property type="entry name" value="CYTOCHROME_B5_1"/>
    <property type="match status" value="1"/>
</dbReference>
<keyword evidence="8" id="KW-1185">Reference proteome</keyword>
<accession>A0A5C5G5Y0</accession>
<evidence type="ECO:0000313" key="7">
    <source>
        <dbReference type="EMBL" id="TNY24500.1"/>
    </source>
</evidence>
<dbReference type="Pfam" id="PF00173">
    <property type="entry name" value="Cyt-b5"/>
    <property type="match status" value="1"/>
</dbReference>
<dbReference type="GO" id="GO:0046872">
    <property type="term" value="F:metal ion binding"/>
    <property type="evidence" value="ECO:0007669"/>
    <property type="project" value="UniProtKB-UniRule"/>
</dbReference>
<dbReference type="InterPro" id="IPR036400">
    <property type="entry name" value="Cyt_B5-like_heme/steroid_sf"/>
</dbReference>
<name>A0A5C5G5Y0_9BASI</name>
<evidence type="ECO:0000256" key="4">
    <source>
        <dbReference type="ARBA" id="ARBA00038168"/>
    </source>
</evidence>
<dbReference type="SMART" id="SM01117">
    <property type="entry name" value="Cyt-b5"/>
    <property type="match status" value="1"/>
</dbReference>
<dbReference type="SUPFAM" id="SSF55856">
    <property type="entry name" value="Cytochrome b5-like heme/steroid binding domain"/>
    <property type="match status" value="1"/>
</dbReference>
<dbReference type="InterPro" id="IPR001199">
    <property type="entry name" value="Cyt_B5-like_heme/steroid-bd"/>
</dbReference>
<dbReference type="InterPro" id="IPR018506">
    <property type="entry name" value="Cyt_B5_heme-BS"/>
</dbReference>
<dbReference type="PANTHER" id="PTHR19359:SF112">
    <property type="entry name" value="CYTOCHROME B5 HEME-BINDING DOMAIN-CONTAINING PROTEIN"/>
    <property type="match status" value="1"/>
</dbReference>
<dbReference type="GO" id="GO:0020037">
    <property type="term" value="F:heme binding"/>
    <property type="evidence" value="ECO:0007669"/>
    <property type="project" value="UniProtKB-UniRule"/>
</dbReference>
<dbReference type="PRINTS" id="PR00363">
    <property type="entry name" value="CYTOCHROMEB5"/>
</dbReference>
<protein>
    <submittedName>
        <fullName evidence="7">Putative cytochrome b5</fullName>
    </submittedName>
</protein>
<reference evidence="7 8" key="1">
    <citation type="submission" date="2019-03" db="EMBL/GenBank/DDBJ databases">
        <title>Rhodosporidium diobovatum UCD-FST 08-225 genome sequencing, assembly, and annotation.</title>
        <authorList>
            <person name="Fakankun I.U."/>
            <person name="Fristensky B."/>
            <person name="Levin D.B."/>
        </authorList>
    </citation>
    <scope>NUCLEOTIDE SEQUENCE [LARGE SCALE GENOMIC DNA]</scope>
    <source>
        <strain evidence="7 8">UCD-FST 08-225</strain>
    </source>
</reference>
<keyword evidence="2 5" id="KW-0479">Metal-binding</keyword>
<comment type="caution">
    <text evidence="7">The sequence shown here is derived from an EMBL/GenBank/DDBJ whole genome shotgun (WGS) entry which is preliminary data.</text>
</comment>
<dbReference type="InterPro" id="IPR050668">
    <property type="entry name" value="Cytochrome_b5"/>
</dbReference>
<dbReference type="Proteomes" id="UP000311382">
    <property type="component" value="Unassembled WGS sequence"/>
</dbReference>
<keyword evidence="3 5" id="KW-0408">Iron</keyword>
<evidence type="ECO:0000256" key="1">
    <source>
        <dbReference type="ARBA" id="ARBA00022617"/>
    </source>
</evidence>
<dbReference type="GO" id="GO:0005789">
    <property type="term" value="C:endoplasmic reticulum membrane"/>
    <property type="evidence" value="ECO:0007669"/>
    <property type="project" value="TreeGrafter"/>
</dbReference>
<evidence type="ECO:0000313" key="8">
    <source>
        <dbReference type="Proteomes" id="UP000311382"/>
    </source>
</evidence>
<organism evidence="7 8">
    <name type="scientific">Rhodotorula diobovata</name>
    <dbReference type="NCBI Taxonomy" id="5288"/>
    <lineage>
        <taxon>Eukaryota</taxon>
        <taxon>Fungi</taxon>
        <taxon>Dikarya</taxon>
        <taxon>Basidiomycota</taxon>
        <taxon>Pucciniomycotina</taxon>
        <taxon>Microbotryomycetes</taxon>
        <taxon>Sporidiobolales</taxon>
        <taxon>Sporidiobolaceae</taxon>
        <taxon>Rhodotorula</taxon>
    </lineage>
</organism>
<feature type="domain" description="Cytochrome b5 heme-binding" evidence="6">
    <location>
        <begin position="2"/>
        <end position="78"/>
    </location>
</feature>
<evidence type="ECO:0000259" key="6">
    <source>
        <dbReference type="PROSITE" id="PS50255"/>
    </source>
</evidence>
<dbReference type="PANTHER" id="PTHR19359">
    <property type="entry name" value="CYTOCHROME B5"/>
    <property type="match status" value="1"/>
</dbReference>